<gene>
    <name evidence="2" type="ORF">PAUR_a2372</name>
</gene>
<dbReference type="Proteomes" id="UP000615755">
    <property type="component" value="Unassembled WGS sequence"/>
</dbReference>
<keyword evidence="3" id="KW-1185">Reference proteome</keyword>
<feature type="region of interest" description="Disordered" evidence="1">
    <location>
        <begin position="25"/>
        <end position="59"/>
    </location>
</feature>
<sequence>MIFLIKENGKSSKAADKYLLSSDASTLVSGGSVPDKPPRPTAVHEKQPRTASNQLTENELTKQSCALISGGLPIKPPRTAAVHEKQSRTASNQLTENELTKQSCALISGGTVPVKRPRTATAIVISISPPPVPLIDSQG</sequence>
<feature type="compositionally biased region" description="Polar residues" evidence="1">
    <location>
        <begin position="49"/>
        <end position="59"/>
    </location>
</feature>
<accession>A0ABR9EE95</accession>
<evidence type="ECO:0000313" key="2">
    <source>
        <dbReference type="EMBL" id="MBE0368704.1"/>
    </source>
</evidence>
<feature type="compositionally biased region" description="Basic and acidic residues" evidence="1">
    <location>
        <begin position="36"/>
        <end position="48"/>
    </location>
</feature>
<evidence type="ECO:0000313" key="3">
    <source>
        <dbReference type="Proteomes" id="UP000615755"/>
    </source>
</evidence>
<comment type="caution">
    <text evidence="2">The sequence shown here is derived from an EMBL/GenBank/DDBJ whole genome shotgun (WGS) entry which is preliminary data.</text>
</comment>
<protein>
    <submittedName>
        <fullName evidence="2">Uncharacterized protein</fullName>
    </submittedName>
</protein>
<reference evidence="2 3" key="1">
    <citation type="submission" date="2015-03" db="EMBL/GenBank/DDBJ databases">
        <title>Genome sequence of Pseudoalteromonas aurantia.</title>
        <authorList>
            <person name="Xie B.-B."/>
            <person name="Rong J.-C."/>
            <person name="Qin Q.-L."/>
            <person name="Zhang Y.-Z."/>
        </authorList>
    </citation>
    <scope>NUCLEOTIDE SEQUENCE [LARGE SCALE GENOMIC DNA]</scope>
    <source>
        <strain evidence="2 3">208</strain>
    </source>
</reference>
<organism evidence="2 3">
    <name type="scientific">Pseudoalteromonas aurantia 208</name>
    <dbReference type="NCBI Taxonomy" id="1314867"/>
    <lineage>
        <taxon>Bacteria</taxon>
        <taxon>Pseudomonadati</taxon>
        <taxon>Pseudomonadota</taxon>
        <taxon>Gammaproteobacteria</taxon>
        <taxon>Alteromonadales</taxon>
        <taxon>Pseudoalteromonadaceae</taxon>
        <taxon>Pseudoalteromonas</taxon>
    </lineage>
</organism>
<name>A0ABR9EE95_9GAMM</name>
<evidence type="ECO:0000256" key="1">
    <source>
        <dbReference type="SAM" id="MobiDB-lite"/>
    </source>
</evidence>
<dbReference type="EMBL" id="AQGV01000012">
    <property type="protein sequence ID" value="MBE0368704.1"/>
    <property type="molecule type" value="Genomic_DNA"/>
</dbReference>
<dbReference type="RefSeq" id="WP_192507944.1">
    <property type="nucleotide sequence ID" value="NZ_AQGV01000012.1"/>
</dbReference>
<proteinExistence type="predicted"/>